<organism evidence="1 2">
    <name type="scientific">Entomophthora muscae</name>
    <dbReference type="NCBI Taxonomy" id="34485"/>
    <lineage>
        <taxon>Eukaryota</taxon>
        <taxon>Fungi</taxon>
        <taxon>Fungi incertae sedis</taxon>
        <taxon>Zoopagomycota</taxon>
        <taxon>Entomophthoromycotina</taxon>
        <taxon>Entomophthoromycetes</taxon>
        <taxon>Entomophthorales</taxon>
        <taxon>Entomophthoraceae</taxon>
        <taxon>Entomophthora</taxon>
    </lineage>
</organism>
<comment type="caution">
    <text evidence="1">The sequence shown here is derived from an EMBL/GenBank/DDBJ whole genome shotgun (WGS) entry which is preliminary data.</text>
</comment>
<sequence length="227" mass="25175">MHPVVGLLRYIPYNPILGQIITGRWGPAVGTLLSAPPNVNSMPANLGVVPPVLENENCATSQCPEFYSEDSLMFSQAIYLGLLCSWRRVIPGVCYTATPLSYNLPQKEEPRNYQSTHSIVKPHVLNPLASAFLLCYLGAYFFFGCFNLLLGQYCLVGELFHLGMVSLPIGSLVTGLNPSTIIHHLGRLIPSGWVPDTDFPSNLIQLMRSAFWGSFKYGNEREEKKLI</sequence>
<name>A0ACC2SV48_9FUNG</name>
<proteinExistence type="predicted"/>
<keyword evidence="2" id="KW-1185">Reference proteome</keyword>
<accession>A0ACC2SV48</accession>
<dbReference type="Proteomes" id="UP001165960">
    <property type="component" value="Unassembled WGS sequence"/>
</dbReference>
<dbReference type="EMBL" id="QTSX02004304">
    <property type="protein sequence ID" value="KAJ9066147.1"/>
    <property type="molecule type" value="Genomic_DNA"/>
</dbReference>
<evidence type="ECO:0000313" key="2">
    <source>
        <dbReference type="Proteomes" id="UP001165960"/>
    </source>
</evidence>
<evidence type="ECO:0000313" key="1">
    <source>
        <dbReference type="EMBL" id="KAJ9066147.1"/>
    </source>
</evidence>
<reference evidence="1" key="1">
    <citation type="submission" date="2022-04" db="EMBL/GenBank/DDBJ databases">
        <title>Genome of the entomopathogenic fungus Entomophthora muscae.</title>
        <authorList>
            <person name="Elya C."/>
            <person name="Lovett B.R."/>
            <person name="Lee E."/>
            <person name="Macias A.M."/>
            <person name="Hajek A.E."/>
            <person name="De Bivort B.L."/>
            <person name="Kasson M.T."/>
            <person name="De Fine Licht H.H."/>
            <person name="Stajich J.E."/>
        </authorList>
    </citation>
    <scope>NUCLEOTIDE SEQUENCE</scope>
    <source>
        <strain evidence="1">Berkeley</strain>
    </source>
</reference>
<gene>
    <name evidence="1" type="ORF">DSO57_1012338</name>
</gene>
<protein>
    <submittedName>
        <fullName evidence="1">Uncharacterized protein</fullName>
    </submittedName>
</protein>